<accession>A0A6A6X8S7</accession>
<keyword evidence="2" id="KW-1185">Reference proteome</keyword>
<dbReference type="EMBL" id="MU001972">
    <property type="protein sequence ID" value="KAF2792385.1"/>
    <property type="molecule type" value="Genomic_DNA"/>
</dbReference>
<evidence type="ECO:0000313" key="1">
    <source>
        <dbReference type="EMBL" id="KAF2792385.1"/>
    </source>
</evidence>
<dbReference type="OrthoDB" id="5271495at2759"/>
<protein>
    <submittedName>
        <fullName evidence="1">Uncharacterized protein</fullName>
    </submittedName>
</protein>
<dbReference type="AlphaFoldDB" id="A0A6A6X8S7"/>
<sequence length="146" mass="15966">MATHILYIVLEGDGLTPENRSHWSFAFHRPDSHIANVLQVLLLDDLRLLYHFDRRDGVPFPVPGAQGAVRLAELSASEYSRAQHLISKEPPPRDGKERCQDWVLNCVVGLEVEGILEGGSAELVGGLVGLSAQAVKAEIVAKKACF</sequence>
<gene>
    <name evidence="1" type="ORF">K505DRAFT_326193</name>
</gene>
<dbReference type="Proteomes" id="UP000799757">
    <property type="component" value="Unassembled WGS sequence"/>
</dbReference>
<name>A0A6A6X8S7_9PLEO</name>
<evidence type="ECO:0000313" key="2">
    <source>
        <dbReference type="Proteomes" id="UP000799757"/>
    </source>
</evidence>
<reference evidence="1" key="1">
    <citation type="journal article" date="2020" name="Stud. Mycol.">
        <title>101 Dothideomycetes genomes: a test case for predicting lifestyles and emergence of pathogens.</title>
        <authorList>
            <person name="Haridas S."/>
            <person name="Albert R."/>
            <person name="Binder M."/>
            <person name="Bloem J."/>
            <person name="Labutti K."/>
            <person name="Salamov A."/>
            <person name="Andreopoulos B."/>
            <person name="Baker S."/>
            <person name="Barry K."/>
            <person name="Bills G."/>
            <person name="Bluhm B."/>
            <person name="Cannon C."/>
            <person name="Castanera R."/>
            <person name="Culley D."/>
            <person name="Daum C."/>
            <person name="Ezra D."/>
            <person name="Gonzalez J."/>
            <person name="Henrissat B."/>
            <person name="Kuo A."/>
            <person name="Liang C."/>
            <person name="Lipzen A."/>
            <person name="Lutzoni F."/>
            <person name="Magnuson J."/>
            <person name="Mondo S."/>
            <person name="Nolan M."/>
            <person name="Ohm R."/>
            <person name="Pangilinan J."/>
            <person name="Park H.-J."/>
            <person name="Ramirez L."/>
            <person name="Alfaro M."/>
            <person name="Sun H."/>
            <person name="Tritt A."/>
            <person name="Yoshinaga Y."/>
            <person name="Zwiers L.-H."/>
            <person name="Turgeon B."/>
            <person name="Goodwin S."/>
            <person name="Spatafora J."/>
            <person name="Crous P."/>
            <person name="Grigoriev I."/>
        </authorList>
    </citation>
    <scope>NUCLEOTIDE SEQUENCE</scope>
    <source>
        <strain evidence="1">CBS 109.77</strain>
    </source>
</reference>
<proteinExistence type="predicted"/>
<organism evidence="1 2">
    <name type="scientific">Melanomma pulvis-pyrius CBS 109.77</name>
    <dbReference type="NCBI Taxonomy" id="1314802"/>
    <lineage>
        <taxon>Eukaryota</taxon>
        <taxon>Fungi</taxon>
        <taxon>Dikarya</taxon>
        <taxon>Ascomycota</taxon>
        <taxon>Pezizomycotina</taxon>
        <taxon>Dothideomycetes</taxon>
        <taxon>Pleosporomycetidae</taxon>
        <taxon>Pleosporales</taxon>
        <taxon>Melanommataceae</taxon>
        <taxon>Melanomma</taxon>
    </lineage>
</organism>